<dbReference type="SUPFAM" id="SSF50965">
    <property type="entry name" value="Galactose oxidase, central domain"/>
    <property type="match status" value="1"/>
</dbReference>
<dbReference type="PANTHER" id="PTHR46093">
    <property type="entry name" value="ACYL-COA-BINDING DOMAIN-CONTAINING PROTEIN 5"/>
    <property type="match status" value="1"/>
</dbReference>
<proteinExistence type="predicted"/>
<sequence length="436" mass="47658">MKLFNIFLLSTSISLVQAILPTPRYNGGCAVINQNIYCYGGTTNRLPTSDHYSLDLTKDFSVSNSIESWNNVVPVGDFTVEPNSLFSIVPLNNSYLIHGGLGYGSSTQYLKNTTIIFDTNNNSWSALQPKNQTLMMPSREETCTLDPSNRMWTWGGISDNTTAININKTAYHDEFQVLDLNALVWSFPDNDTKTSSQQSTTIPNPRLAHTATLSASGQSIYYIGGLQVDDSGAGLSGAPMNQILEYNITSGNWTTHTSPTNTTIPAPRRLHSATLIPNSDLIFVYGGSVTDASDAVADYSYLLNTTSFIWTPITITNSNLGAGSRFGHSAVLHNSKSLFIIFGADDLGVLRNDFFVIDIVHWQWVSDFKSNGNYVNTASATPSSSANPNASSNIVNSNSNSEQSSSSQTNDFPFISLNYMKTVYLMIGTMILFTFL</sequence>
<dbReference type="OrthoDB" id="2363417at2759"/>
<comment type="caution">
    <text evidence="5">The sequence shown here is derived from an EMBL/GenBank/DDBJ whole genome shotgun (WGS) entry which is preliminary data.</text>
</comment>
<dbReference type="AlphaFoldDB" id="A0A8H7RB97"/>
<evidence type="ECO:0000256" key="2">
    <source>
        <dbReference type="ARBA" id="ARBA00022737"/>
    </source>
</evidence>
<evidence type="ECO:0000256" key="1">
    <source>
        <dbReference type="ARBA" id="ARBA00022441"/>
    </source>
</evidence>
<gene>
    <name evidence="5" type="ORF">INT46_001975</name>
</gene>
<dbReference type="Pfam" id="PF24681">
    <property type="entry name" value="Kelch_KLHDC2_KLHL20_DRC7"/>
    <property type="match status" value="1"/>
</dbReference>
<accession>A0A8H7RB97</accession>
<evidence type="ECO:0000313" key="5">
    <source>
        <dbReference type="EMBL" id="KAG2207784.1"/>
    </source>
</evidence>
<feature type="signal peptide" evidence="4">
    <location>
        <begin position="1"/>
        <end position="18"/>
    </location>
</feature>
<dbReference type="InterPro" id="IPR011043">
    <property type="entry name" value="Gal_Oxase/kelch_b-propeller"/>
</dbReference>
<evidence type="ECO:0000256" key="3">
    <source>
        <dbReference type="SAM" id="MobiDB-lite"/>
    </source>
</evidence>
<dbReference type="PANTHER" id="PTHR46093:SF18">
    <property type="entry name" value="FIBRONECTIN TYPE-III DOMAIN-CONTAINING PROTEIN"/>
    <property type="match status" value="1"/>
</dbReference>
<keyword evidence="4" id="KW-0732">Signal</keyword>
<feature type="chain" id="PRO_5034062757" description="Galactose oxidase" evidence="4">
    <location>
        <begin position="19"/>
        <end position="436"/>
    </location>
</feature>
<keyword evidence="6" id="KW-1185">Reference proteome</keyword>
<evidence type="ECO:0000313" key="6">
    <source>
        <dbReference type="Proteomes" id="UP000650833"/>
    </source>
</evidence>
<reference evidence="5" key="1">
    <citation type="submission" date="2020-12" db="EMBL/GenBank/DDBJ databases">
        <title>Metabolic potential, ecology and presence of endohyphal bacteria is reflected in genomic diversity of Mucoromycotina.</title>
        <authorList>
            <person name="Muszewska A."/>
            <person name="Okrasinska A."/>
            <person name="Steczkiewicz K."/>
            <person name="Drgas O."/>
            <person name="Orlowska M."/>
            <person name="Perlinska-Lenart U."/>
            <person name="Aleksandrzak-Piekarczyk T."/>
            <person name="Szatraj K."/>
            <person name="Zielenkiewicz U."/>
            <person name="Pilsyk S."/>
            <person name="Malc E."/>
            <person name="Mieczkowski P."/>
            <person name="Kruszewska J.S."/>
            <person name="Biernat P."/>
            <person name="Pawlowska J."/>
        </authorList>
    </citation>
    <scope>NUCLEOTIDE SEQUENCE</scope>
    <source>
        <strain evidence="5">CBS 226.32</strain>
    </source>
</reference>
<dbReference type="Proteomes" id="UP000650833">
    <property type="component" value="Unassembled WGS sequence"/>
</dbReference>
<name>A0A8H7RB97_9FUNG</name>
<protein>
    <recommendedName>
        <fullName evidence="7">Galactose oxidase</fullName>
    </recommendedName>
</protein>
<evidence type="ECO:0000256" key="4">
    <source>
        <dbReference type="SAM" id="SignalP"/>
    </source>
</evidence>
<dbReference type="InterPro" id="IPR015915">
    <property type="entry name" value="Kelch-typ_b-propeller"/>
</dbReference>
<dbReference type="Gene3D" id="2.120.10.80">
    <property type="entry name" value="Kelch-type beta propeller"/>
    <property type="match status" value="2"/>
</dbReference>
<keyword evidence="2" id="KW-0677">Repeat</keyword>
<feature type="region of interest" description="Disordered" evidence="3">
    <location>
        <begin position="380"/>
        <end position="409"/>
    </location>
</feature>
<keyword evidence="1" id="KW-0880">Kelch repeat</keyword>
<dbReference type="EMBL" id="JAEPRC010000123">
    <property type="protein sequence ID" value="KAG2207784.1"/>
    <property type="molecule type" value="Genomic_DNA"/>
</dbReference>
<organism evidence="5 6">
    <name type="scientific">Mucor plumbeus</name>
    <dbReference type="NCBI Taxonomy" id="97098"/>
    <lineage>
        <taxon>Eukaryota</taxon>
        <taxon>Fungi</taxon>
        <taxon>Fungi incertae sedis</taxon>
        <taxon>Mucoromycota</taxon>
        <taxon>Mucoromycotina</taxon>
        <taxon>Mucoromycetes</taxon>
        <taxon>Mucorales</taxon>
        <taxon>Mucorineae</taxon>
        <taxon>Mucoraceae</taxon>
        <taxon>Mucor</taxon>
    </lineage>
</organism>
<evidence type="ECO:0008006" key="7">
    <source>
        <dbReference type="Google" id="ProtNLM"/>
    </source>
</evidence>